<accession>A0ABN0VRL8</accession>
<gene>
    <name evidence="4" type="ORF">GCM10008967_02710</name>
</gene>
<comment type="caution">
    <text evidence="4">The sequence shown here is derived from an EMBL/GenBank/DDBJ whole genome shotgun (WGS) entry which is preliminary data.</text>
</comment>
<evidence type="ECO:0000313" key="5">
    <source>
        <dbReference type="Proteomes" id="UP001500782"/>
    </source>
</evidence>
<dbReference type="SMART" id="SM00047">
    <property type="entry name" value="LYZ2"/>
    <property type="match status" value="1"/>
</dbReference>
<dbReference type="RefSeq" id="WP_343795666.1">
    <property type="nucleotide sequence ID" value="NZ_BAAADJ010000004.1"/>
</dbReference>
<reference evidence="4 5" key="1">
    <citation type="journal article" date="2019" name="Int. J. Syst. Evol. Microbiol.">
        <title>The Global Catalogue of Microorganisms (GCM) 10K type strain sequencing project: providing services to taxonomists for standard genome sequencing and annotation.</title>
        <authorList>
            <consortium name="The Broad Institute Genomics Platform"/>
            <consortium name="The Broad Institute Genome Sequencing Center for Infectious Disease"/>
            <person name="Wu L."/>
            <person name="Ma J."/>
        </authorList>
    </citation>
    <scope>NUCLEOTIDE SEQUENCE [LARGE SCALE GENOMIC DNA]</scope>
    <source>
        <strain evidence="4 5">JCM 9731</strain>
    </source>
</reference>
<dbReference type="PANTHER" id="PTHR43308:SF5">
    <property type="entry name" value="S-LAYER PROTEIN _ PEPTIDOGLYCAN ENDO-BETA-N-ACETYLGLUCOSAMINIDASE"/>
    <property type="match status" value="1"/>
</dbReference>
<dbReference type="EMBL" id="BAAADJ010000004">
    <property type="protein sequence ID" value="GAA0315607.1"/>
    <property type="molecule type" value="Genomic_DNA"/>
</dbReference>
<name>A0ABN0VRL8_9BACI</name>
<dbReference type="InterPro" id="IPR002901">
    <property type="entry name" value="MGlyc_endo_b_GlcNAc-like_dom"/>
</dbReference>
<evidence type="ECO:0000256" key="2">
    <source>
        <dbReference type="SAM" id="SignalP"/>
    </source>
</evidence>
<keyword evidence="5" id="KW-1185">Reference proteome</keyword>
<evidence type="ECO:0000256" key="1">
    <source>
        <dbReference type="ARBA" id="ARBA00022729"/>
    </source>
</evidence>
<dbReference type="Pfam" id="PF01832">
    <property type="entry name" value="Glucosaminidase"/>
    <property type="match status" value="1"/>
</dbReference>
<feature type="chain" id="PRO_5047358614" evidence="2">
    <location>
        <begin position="28"/>
        <end position="667"/>
    </location>
</feature>
<dbReference type="Pfam" id="PF00395">
    <property type="entry name" value="SLH"/>
    <property type="match status" value="3"/>
</dbReference>
<evidence type="ECO:0000259" key="3">
    <source>
        <dbReference type="PROSITE" id="PS51272"/>
    </source>
</evidence>
<protein>
    <submittedName>
        <fullName evidence="4">S-layer homology domain-containing protein</fullName>
    </submittedName>
</protein>
<feature type="domain" description="SLH" evidence="3">
    <location>
        <begin position="26"/>
        <end position="84"/>
    </location>
</feature>
<dbReference type="PANTHER" id="PTHR43308">
    <property type="entry name" value="OUTER MEMBRANE PROTEIN ALPHA-RELATED"/>
    <property type="match status" value="1"/>
</dbReference>
<feature type="domain" description="SLH" evidence="3">
    <location>
        <begin position="149"/>
        <end position="213"/>
    </location>
</feature>
<dbReference type="Proteomes" id="UP001500782">
    <property type="component" value="Unassembled WGS sequence"/>
</dbReference>
<keyword evidence="1 2" id="KW-0732">Signal</keyword>
<proteinExistence type="predicted"/>
<dbReference type="InterPro" id="IPR051465">
    <property type="entry name" value="Cell_Envelope_Struct_Comp"/>
</dbReference>
<dbReference type="PROSITE" id="PS51272">
    <property type="entry name" value="SLH"/>
    <property type="match status" value="3"/>
</dbReference>
<dbReference type="Gene3D" id="1.10.530.10">
    <property type="match status" value="1"/>
</dbReference>
<organism evidence="4 5">
    <name type="scientific">Bacillus carboniphilus</name>
    <dbReference type="NCBI Taxonomy" id="86663"/>
    <lineage>
        <taxon>Bacteria</taxon>
        <taxon>Bacillati</taxon>
        <taxon>Bacillota</taxon>
        <taxon>Bacilli</taxon>
        <taxon>Bacillales</taxon>
        <taxon>Bacillaceae</taxon>
        <taxon>Bacillus</taxon>
    </lineage>
</organism>
<dbReference type="InterPro" id="IPR001119">
    <property type="entry name" value="SLH_dom"/>
</dbReference>
<feature type="signal peptide" evidence="2">
    <location>
        <begin position="1"/>
        <end position="27"/>
    </location>
</feature>
<sequence>MKKLVAAFVALVMALGLFSLPTNQAKAAEGEDDITGIKLEAQMRHLIELEVIFGYGNNIYKPGQIITRAEFANYVSRALNLKQDGPNLFPDVSPGSVLAAGVNAVAESKIVNGGTDGLFRPADPISREQMALIISNAMEHLEMDMPEAELTFTDQDQITNDIFKTAVKRNVGLGIINGFPDDTFRPKNFATRAEAAAFISGLLKAYEAQFGEGELPPGEEEPEFYKLGTIQADGSIVYSEANYESYDAAMAAVTSVETQVVSLGEDILTMPSGIALTVPNPDNQSIFYSNKSFTSASVMFGVELYRELEYIESTEDYVKVRVADTEGYVKPSTVKLIPTAQVDKRSYYQVDAAGDLIHLEYGYEKKWYHNGYAVGPAPDFLEQGKNYYSWNGYDYFNENGEKVGTAYNYFQYLPIRTETSYTAEELDQFIDSKLQEFQALYDSNPTKYPHLKDIAEKGLLKGKGAFLKEMEEKYRINALFILGMAAHESEWGTSKYAIERNNLFGINAVDSDPDRAKYFASVEECIETLAIHVLNAKYVNPNVSFDHGAVAGNKSIGVNRRYASDPYWGLKVSRHMYGIDKALGKKDLGKYQIGMTISTQLNIRSVASTENNTPIFQYDQAGYPVVILEEVMAPDTSIWYRIISDKLEHEEGYVYSLHAVKLNTVNE</sequence>
<evidence type="ECO:0000313" key="4">
    <source>
        <dbReference type="EMBL" id="GAA0315607.1"/>
    </source>
</evidence>
<feature type="domain" description="SLH" evidence="3">
    <location>
        <begin position="85"/>
        <end position="148"/>
    </location>
</feature>